<sequence length="329" mass="36016">MARSKPEAGRGIAISKALSLLLRHAAEKEGVKINAEGYANVADVLAWRKIRSLQATFPEILDTVAASDKKRFALLYRPSTLGDNERGNDVSETTTTVSELESATAHALSVKDLDPTHFLIRATQGHTIKNLDLTTFLERLSLSDPSQEAISLTSFPTTVVHGTYHGAWPMILRSGGLQTMGRNHIHFATGPSLEETMPHGREGKPTPPAKQRGQSTVTSGMRWDTTILIYIDIKKALTAGCPFWRSENGVILSEGIDTGEQVEGVGDDKNDQNARKKIVPLEFFDVVVERGQGLGILWENGKQVQELPSGLASRKNPKDWKGNKRGKSK</sequence>
<gene>
    <name evidence="8" type="ORF">Egran_03364</name>
</gene>
<dbReference type="Proteomes" id="UP000243515">
    <property type="component" value="Unassembled WGS sequence"/>
</dbReference>
<dbReference type="EC" id="2.7.1.160" evidence="3"/>
<reference evidence="8 9" key="1">
    <citation type="journal article" date="2015" name="Environ. Microbiol.">
        <title>Metagenome sequence of Elaphomyces granulatus from sporocarp tissue reveals Ascomycota ectomycorrhizal fingerprints of genome expansion and a Proteobacteria-rich microbiome.</title>
        <authorList>
            <person name="Quandt C.A."/>
            <person name="Kohler A."/>
            <person name="Hesse C.N."/>
            <person name="Sharpton T.J."/>
            <person name="Martin F."/>
            <person name="Spatafora J.W."/>
        </authorList>
    </citation>
    <scope>NUCLEOTIDE SEQUENCE [LARGE SCALE GENOMIC DNA]</scope>
    <source>
        <strain evidence="8 9">OSC145934</strain>
    </source>
</reference>
<evidence type="ECO:0000256" key="6">
    <source>
        <dbReference type="ARBA" id="ARBA00047949"/>
    </source>
</evidence>
<evidence type="ECO:0000256" key="2">
    <source>
        <dbReference type="ARBA" id="ARBA00009836"/>
    </source>
</evidence>
<dbReference type="GO" id="GO:0006388">
    <property type="term" value="P:tRNA splicing, via endonucleolytic cleavage and ligation"/>
    <property type="evidence" value="ECO:0007669"/>
    <property type="project" value="TreeGrafter"/>
</dbReference>
<dbReference type="SUPFAM" id="SSF56399">
    <property type="entry name" value="ADP-ribosylation"/>
    <property type="match status" value="1"/>
</dbReference>
<protein>
    <recommendedName>
        <fullName evidence="3">2'-phosphotransferase</fullName>
        <ecNumber evidence="3">2.7.1.160</ecNumber>
    </recommendedName>
</protein>
<keyword evidence="4" id="KW-0808">Transferase</keyword>
<comment type="caution">
    <text evidence="8">The sequence shown here is derived from an EMBL/GenBank/DDBJ whole genome shotgun (WGS) entry which is preliminary data.</text>
</comment>
<evidence type="ECO:0000256" key="7">
    <source>
        <dbReference type="SAM" id="MobiDB-lite"/>
    </source>
</evidence>
<evidence type="ECO:0000313" key="9">
    <source>
        <dbReference type="Proteomes" id="UP000243515"/>
    </source>
</evidence>
<evidence type="ECO:0000256" key="5">
    <source>
        <dbReference type="ARBA" id="ARBA00023027"/>
    </source>
</evidence>
<dbReference type="InterPro" id="IPR042081">
    <property type="entry name" value="RNA_2'-PTrans_C"/>
</dbReference>
<dbReference type="EMBL" id="NPHW01003843">
    <property type="protein sequence ID" value="OXV08873.1"/>
    <property type="molecule type" value="Genomic_DNA"/>
</dbReference>
<evidence type="ECO:0000313" key="8">
    <source>
        <dbReference type="EMBL" id="OXV08873.1"/>
    </source>
</evidence>
<accession>A0A232LXI5</accession>
<feature type="region of interest" description="Disordered" evidence="7">
    <location>
        <begin position="190"/>
        <end position="218"/>
    </location>
</feature>
<dbReference type="OrthoDB" id="419694at2759"/>
<evidence type="ECO:0000256" key="1">
    <source>
        <dbReference type="ARBA" id="ARBA00003343"/>
    </source>
</evidence>
<evidence type="ECO:0000256" key="4">
    <source>
        <dbReference type="ARBA" id="ARBA00022679"/>
    </source>
</evidence>
<comment type="similarity">
    <text evidence="2">Belongs to the KptA/TPT1 family.</text>
</comment>
<dbReference type="Gene3D" id="1.10.10.970">
    <property type="entry name" value="RNA 2'-phosphotransferase, Tpt1/KptA family, N-terminal domain"/>
    <property type="match status" value="1"/>
</dbReference>
<dbReference type="Pfam" id="PF01885">
    <property type="entry name" value="PTS_2-RNA"/>
    <property type="match status" value="1"/>
</dbReference>
<dbReference type="PANTHER" id="PTHR12684">
    <property type="entry name" value="PUTATIVE PHOSPHOTRANSFERASE"/>
    <property type="match status" value="1"/>
</dbReference>
<comment type="catalytic activity">
    <reaction evidence="6">
        <text>2'-phospho-[ligated tRNA] + NAD(+) = mature tRNA + ADP-alpha-D-ribose 1'',2''-cyclic phosphate + nicotinamide</text>
        <dbReference type="Rhea" id="RHEA:23324"/>
        <dbReference type="Rhea" id="RHEA-COMP:11106"/>
        <dbReference type="Rhea" id="RHEA-COMP:11107"/>
        <dbReference type="ChEBI" id="CHEBI:17154"/>
        <dbReference type="ChEBI" id="CHEBI:57540"/>
        <dbReference type="ChEBI" id="CHEBI:76596"/>
        <dbReference type="ChEBI" id="CHEBI:82883"/>
        <dbReference type="ChEBI" id="CHEBI:85027"/>
        <dbReference type="EC" id="2.7.1.160"/>
    </reaction>
</comment>
<dbReference type="InterPro" id="IPR002745">
    <property type="entry name" value="Ptrans_KptA/Tpt1"/>
</dbReference>
<dbReference type="GO" id="GO:0000215">
    <property type="term" value="F:tRNA 2'-phosphotransferase activity"/>
    <property type="evidence" value="ECO:0007669"/>
    <property type="project" value="UniProtKB-EC"/>
</dbReference>
<comment type="function">
    <text evidence="1">Catalyzes the last step of tRNA splicing, the transfer of the splice junction 2'-phosphate from ligated tRNA to NAD to produce ADP-ribose 1''-2'' cyclic phosphate.</text>
</comment>
<organism evidence="8 9">
    <name type="scientific">Elaphomyces granulatus</name>
    <dbReference type="NCBI Taxonomy" id="519963"/>
    <lineage>
        <taxon>Eukaryota</taxon>
        <taxon>Fungi</taxon>
        <taxon>Dikarya</taxon>
        <taxon>Ascomycota</taxon>
        <taxon>Pezizomycotina</taxon>
        <taxon>Eurotiomycetes</taxon>
        <taxon>Eurotiomycetidae</taxon>
        <taxon>Eurotiales</taxon>
        <taxon>Elaphomycetaceae</taxon>
        <taxon>Elaphomyces</taxon>
    </lineage>
</organism>
<name>A0A232LXI5_9EURO</name>
<dbReference type="InterPro" id="IPR042080">
    <property type="entry name" value="RNA_2'-PTrans_N"/>
</dbReference>
<dbReference type="AlphaFoldDB" id="A0A232LXI5"/>
<keyword evidence="9" id="KW-1185">Reference proteome</keyword>
<keyword evidence="5" id="KW-0520">NAD</keyword>
<proteinExistence type="inferred from homology"/>
<feature type="region of interest" description="Disordered" evidence="7">
    <location>
        <begin position="307"/>
        <end position="329"/>
    </location>
</feature>
<evidence type="ECO:0000256" key="3">
    <source>
        <dbReference type="ARBA" id="ARBA00012007"/>
    </source>
</evidence>
<dbReference type="PANTHER" id="PTHR12684:SF2">
    <property type="entry name" value="TRNA 2'-PHOSPHOTRANSFERASE 1"/>
    <property type="match status" value="1"/>
</dbReference>
<dbReference type="Gene3D" id="3.20.170.30">
    <property type="match status" value="1"/>
</dbReference>